<reference evidence="6 7" key="1">
    <citation type="submission" date="2024-08" db="EMBL/GenBank/DDBJ databases">
        <title>Whole-genome sequencing of halo(alkali)philic microorganisms from hypersaline lakes.</title>
        <authorList>
            <person name="Sorokin D.Y."/>
            <person name="Merkel A.Y."/>
            <person name="Messina E."/>
            <person name="Yakimov M."/>
        </authorList>
    </citation>
    <scope>NUCLEOTIDE SEQUENCE [LARGE SCALE GENOMIC DNA]</scope>
    <source>
        <strain evidence="6 7">Cl-TMA</strain>
    </source>
</reference>
<feature type="transmembrane region" description="Helical" evidence="4">
    <location>
        <begin position="156"/>
        <end position="174"/>
    </location>
</feature>
<dbReference type="Proteomes" id="UP001575181">
    <property type="component" value="Unassembled WGS sequence"/>
</dbReference>
<comment type="catalytic activity">
    <reaction evidence="3">
        <text>di-trans,octa-cis-undecaprenyl diphosphate + H2O = di-trans,octa-cis-undecaprenyl phosphate + phosphate + H(+)</text>
        <dbReference type="Rhea" id="RHEA:28094"/>
        <dbReference type="ChEBI" id="CHEBI:15377"/>
        <dbReference type="ChEBI" id="CHEBI:15378"/>
        <dbReference type="ChEBI" id="CHEBI:43474"/>
        <dbReference type="ChEBI" id="CHEBI:58405"/>
        <dbReference type="ChEBI" id="CHEBI:60392"/>
        <dbReference type="EC" id="3.6.1.27"/>
    </reaction>
</comment>
<dbReference type="InterPro" id="IPR036938">
    <property type="entry name" value="PAP2/HPO_sf"/>
</dbReference>
<dbReference type="PANTHER" id="PTHR14969:SF13">
    <property type="entry name" value="AT30094P"/>
    <property type="match status" value="1"/>
</dbReference>
<evidence type="ECO:0000256" key="3">
    <source>
        <dbReference type="ARBA" id="ARBA00047594"/>
    </source>
</evidence>
<organism evidence="6 7">
    <name type="scientific">Thiohalorhabdus methylotrophus</name>
    <dbReference type="NCBI Taxonomy" id="3242694"/>
    <lineage>
        <taxon>Bacteria</taxon>
        <taxon>Pseudomonadati</taxon>
        <taxon>Pseudomonadota</taxon>
        <taxon>Gammaproteobacteria</taxon>
        <taxon>Thiohalorhabdales</taxon>
        <taxon>Thiohalorhabdaceae</taxon>
        <taxon>Thiohalorhabdus</taxon>
    </lineage>
</organism>
<accession>A0ABV4TTM3</accession>
<evidence type="ECO:0000256" key="2">
    <source>
        <dbReference type="ARBA" id="ARBA00032707"/>
    </source>
</evidence>
<feature type="transmembrane region" description="Helical" evidence="4">
    <location>
        <begin position="86"/>
        <end position="108"/>
    </location>
</feature>
<dbReference type="SMART" id="SM00014">
    <property type="entry name" value="acidPPc"/>
    <property type="match status" value="1"/>
</dbReference>
<dbReference type="PANTHER" id="PTHR14969">
    <property type="entry name" value="SPHINGOSINE-1-PHOSPHATE PHOSPHOHYDROLASE"/>
    <property type="match status" value="1"/>
</dbReference>
<keyword evidence="4" id="KW-0812">Transmembrane</keyword>
<dbReference type="CDD" id="cd03392">
    <property type="entry name" value="PAP2_like_2"/>
    <property type="match status" value="1"/>
</dbReference>
<dbReference type="EC" id="3.6.1.27" evidence="1"/>
<dbReference type="RefSeq" id="WP_373654707.1">
    <property type="nucleotide sequence ID" value="NZ_JBGUAW010000002.1"/>
</dbReference>
<evidence type="ECO:0000313" key="6">
    <source>
        <dbReference type="EMBL" id="MFA9459926.1"/>
    </source>
</evidence>
<evidence type="ECO:0000313" key="7">
    <source>
        <dbReference type="Proteomes" id="UP001575181"/>
    </source>
</evidence>
<gene>
    <name evidence="6" type="ORF">ACERLL_03710</name>
</gene>
<keyword evidence="7" id="KW-1185">Reference proteome</keyword>
<feature type="transmembrane region" description="Helical" evidence="4">
    <location>
        <begin position="186"/>
        <end position="207"/>
    </location>
</feature>
<evidence type="ECO:0000256" key="4">
    <source>
        <dbReference type="SAM" id="Phobius"/>
    </source>
</evidence>
<dbReference type="InterPro" id="IPR000326">
    <property type="entry name" value="PAP2/HPO"/>
</dbReference>
<feature type="domain" description="Phosphatidic acid phosphatase type 2/haloperoxidase" evidence="5">
    <location>
        <begin position="114"/>
        <end position="228"/>
    </location>
</feature>
<dbReference type="Gene3D" id="1.20.144.10">
    <property type="entry name" value="Phosphatidic acid phosphatase type 2/haloperoxidase"/>
    <property type="match status" value="2"/>
</dbReference>
<feature type="transmembrane region" description="Helical" evidence="4">
    <location>
        <begin position="25"/>
        <end position="42"/>
    </location>
</feature>
<keyword evidence="4" id="KW-1133">Transmembrane helix</keyword>
<name>A0ABV4TTM3_9GAMM</name>
<dbReference type="Pfam" id="PF01569">
    <property type="entry name" value="PAP2"/>
    <property type="match status" value="1"/>
</dbReference>
<dbReference type="SUPFAM" id="SSF48317">
    <property type="entry name" value="Acid phosphatase/Vanadium-dependent haloperoxidase"/>
    <property type="match status" value="1"/>
</dbReference>
<feature type="transmembrane region" description="Helical" evidence="4">
    <location>
        <begin position="115"/>
        <end position="136"/>
    </location>
</feature>
<sequence>MEKLPPLIPSARTVRKWLRAGWREIRILTAVMLLTGGLWTFAELADEVMEGETHRFDRFVLLALRNQADLSDPLGPAWFEAMARDITSLGGVVILLMVSAAAVGFLFLVRRPAAALLVVVSVGGGTLLSTLLKMGFERARPDLVPHATEVFTASFPSGHAMLSAVVYLTLGVLLARTQSRRRVKAYLLTIALLLTGMVGASRVYLGVHWPTDVVAGWCIGSAWAILCWLVARWLQYRGRMEPEAFLQERNGVGQGR</sequence>
<dbReference type="EMBL" id="JBGUAW010000002">
    <property type="protein sequence ID" value="MFA9459926.1"/>
    <property type="molecule type" value="Genomic_DNA"/>
</dbReference>
<comment type="caution">
    <text evidence="6">The sequence shown here is derived from an EMBL/GenBank/DDBJ whole genome shotgun (WGS) entry which is preliminary data.</text>
</comment>
<evidence type="ECO:0000259" key="5">
    <source>
        <dbReference type="SMART" id="SM00014"/>
    </source>
</evidence>
<keyword evidence="4" id="KW-0472">Membrane</keyword>
<feature type="transmembrane region" description="Helical" evidence="4">
    <location>
        <begin position="213"/>
        <end position="231"/>
    </location>
</feature>
<evidence type="ECO:0000256" key="1">
    <source>
        <dbReference type="ARBA" id="ARBA00012374"/>
    </source>
</evidence>
<protein>
    <recommendedName>
        <fullName evidence="1">undecaprenyl-diphosphate phosphatase</fullName>
        <ecNumber evidence="1">3.6.1.27</ecNumber>
    </recommendedName>
    <alternativeName>
        <fullName evidence="2">Undecaprenyl pyrophosphate phosphatase</fullName>
    </alternativeName>
</protein>
<proteinExistence type="predicted"/>